<reference evidence="7" key="1">
    <citation type="submission" date="2019-04" db="EMBL/GenBank/DDBJ databases">
        <title>Draft genome sequence of Pseudonocardiaceae bacterium SL3-2-4.</title>
        <authorList>
            <person name="Ningsih F."/>
            <person name="Yokota A."/>
            <person name="Sakai Y."/>
            <person name="Nanatani K."/>
            <person name="Yabe S."/>
            <person name="Oetari A."/>
            <person name="Sjamsuridzal W."/>
        </authorList>
    </citation>
    <scope>NUCLEOTIDE SEQUENCE [LARGE SCALE GENOMIC DNA]</scope>
    <source>
        <strain evidence="7">SL3-2-4</strain>
    </source>
</reference>
<dbReference type="InterPro" id="IPR054156">
    <property type="entry name" value="YxaF_TetR_C"/>
</dbReference>
<evidence type="ECO:0000259" key="5">
    <source>
        <dbReference type="Pfam" id="PF21993"/>
    </source>
</evidence>
<accession>A0A4D4JGD6</accession>
<dbReference type="PANTHER" id="PTHR47506:SF3">
    <property type="entry name" value="HTH-TYPE TRANSCRIPTIONAL REGULATOR LMRA"/>
    <property type="match status" value="1"/>
</dbReference>
<evidence type="ECO:0000313" key="6">
    <source>
        <dbReference type="EMBL" id="GDY33708.1"/>
    </source>
</evidence>
<keyword evidence="3" id="KW-0804">Transcription</keyword>
<protein>
    <submittedName>
        <fullName evidence="6">TetR family transcriptional regulator</fullName>
    </submittedName>
</protein>
<name>A0A4D4JGD6_9PSEU</name>
<dbReference type="InterPro" id="IPR036271">
    <property type="entry name" value="Tet_transcr_reg_TetR-rel_C_sf"/>
</dbReference>
<proteinExistence type="predicted"/>
<dbReference type="RefSeq" id="WP_225978782.1">
    <property type="nucleotide sequence ID" value="NZ_BJFL01000052.1"/>
</dbReference>
<sequence length="210" mass="22376">MSSKPGTGTTRTISVRERMVRSAADLIRTKGVSGTSLREVVAHADAPRGSLQHYFPGGKDQLVTEALLWMGAVAGRRVFRFADRLDEPTPGRLLVAMVEDWRTLFRAAGYAAGCPLVAAAADVAATSDELRAVISRAFDGWQDPLASALIEMGVPAARATSLAMLMISAVEGAVVLARARRDLAPLDAVAQELAPMLDAAVGGPRRRRQR</sequence>
<evidence type="ECO:0000259" key="4">
    <source>
        <dbReference type="Pfam" id="PF00440"/>
    </source>
</evidence>
<dbReference type="PANTHER" id="PTHR47506">
    <property type="entry name" value="TRANSCRIPTIONAL REGULATORY PROTEIN"/>
    <property type="match status" value="1"/>
</dbReference>
<dbReference type="GO" id="GO:0003677">
    <property type="term" value="F:DNA binding"/>
    <property type="evidence" value="ECO:0007669"/>
    <property type="project" value="UniProtKB-KW"/>
</dbReference>
<evidence type="ECO:0000256" key="2">
    <source>
        <dbReference type="ARBA" id="ARBA00023125"/>
    </source>
</evidence>
<dbReference type="Proteomes" id="UP000298860">
    <property type="component" value="Unassembled WGS sequence"/>
</dbReference>
<dbReference type="InterPro" id="IPR009057">
    <property type="entry name" value="Homeodomain-like_sf"/>
</dbReference>
<evidence type="ECO:0000256" key="1">
    <source>
        <dbReference type="ARBA" id="ARBA00023015"/>
    </source>
</evidence>
<evidence type="ECO:0000256" key="3">
    <source>
        <dbReference type="ARBA" id="ARBA00023163"/>
    </source>
</evidence>
<organism evidence="6 7">
    <name type="scientific">Gandjariella thermophila</name>
    <dbReference type="NCBI Taxonomy" id="1931992"/>
    <lineage>
        <taxon>Bacteria</taxon>
        <taxon>Bacillati</taxon>
        <taxon>Actinomycetota</taxon>
        <taxon>Actinomycetes</taxon>
        <taxon>Pseudonocardiales</taxon>
        <taxon>Pseudonocardiaceae</taxon>
        <taxon>Gandjariella</taxon>
    </lineage>
</organism>
<feature type="domain" description="HTH tetR-type" evidence="4">
    <location>
        <begin position="22"/>
        <end position="65"/>
    </location>
</feature>
<gene>
    <name evidence="6" type="ORF">GTS_53410</name>
</gene>
<keyword evidence="1" id="KW-0805">Transcription regulation</keyword>
<dbReference type="InterPro" id="IPR001647">
    <property type="entry name" value="HTH_TetR"/>
</dbReference>
<keyword evidence="2" id="KW-0238">DNA-binding</keyword>
<dbReference type="SUPFAM" id="SSF48498">
    <property type="entry name" value="Tetracyclin repressor-like, C-terminal domain"/>
    <property type="match status" value="1"/>
</dbReference>
<dbReference type="Pfam" id="PF00440">
    <property type="entry name" value="TetR_N"/>
    <property type="match status" value="1"/>
</dbReference>
<dbReference type="EMBL" id="BJFL01000052">
    <property type="protein sequence ID" value="GDY33708.1"/>
    <property type="molecule type" value="Genomic_DNA"/>
</dbReference>
<feature type="domain" description="Transcriptional regulator LmrA/YxaF-like C-terminal" evidence="5">
    <location>
        <begin position="93"/>
        <end position="191"/>
    </location>
</feature>
<dbReference type="SUPFAM" id="SSF46689">
    <property type="entry name" value="Homeodomain-like"/>
    <property type="match status" value="1"/>
</dbReference>
<dbReference type="Pfam" id="PF21993">
    <property type="entry name" value="TetR_C_13_2"/>
    <property type="match status" value="1"/>
</dbReference>
<dbReference type="Gene3D" id="1.10.357.10">
    <property type="entry name" value="Tetracycline Repressor, domain 2"/>
    <property type="match status" value="1"/>
</dbReference>
<comment type="caution">
    <text evidence="6">The sequence shown here is derived from an EMBL/GenBank/DDBJ whole genome shotgun (WGS) entry which is preliminary data.</text>
</comment>
<dbReference type="AlphaFoldDB" id="A0A4D4JGD6"/>
<keyword evidence="7" id="KW-1185">Reference proteome</keyword>
<evidence type="ECO:0000313" key="7">
    <source>
        <dbReference type="Proteomes" id="UP000298860"/>
    </source>
</evidence>